<evidence type="ECO:0000256" key="2">
    <source>
        <dbReference type="ARBA" id="ARBA00006679"/>
    </source>
</evidence>
<comment type="similarity">
    <text evidence="2">Belongs to the DoxX family.</text>
</comment>
<sequence>MDELLALLYQSFPDGVTGVTLLLFRVGVGFLFVLHGYPKLRHLQQWADALKVPTPLCLLSALSMFLGGMGLIVGLLTPLASGSILISMLYAIFREIVKGDPFVAPDPYLLEGYYQGPDGQQGEPPSSEKAFMFSLMLLLIIILGPGAFSLDALILDR</sequence>
<evidence type="ECO:0000313" key="8">
    <source>
        <dbReference type="EMBL" id="MBE9076088.1"/>
    </source>
</evidence>
<proteinExistence type="inferred from homology"/>
<evidence type="ECO:0000313" key="9">
    <source>
        <dbReference type="Proteomes" id="UP000636505"/>
    </source>
</evidence>
<feature type="transmembrane region" description="Helical" evidence="7">
    <location>
        <begin position="131"/>
        <end position="155"/>
    </location>
</feature>
<keyword evidence="5 7" id="KW-1133">Transmembrane helix</keyword>
<dbReference type="PANTHER" id="PTHR33452:SF1">
    <property type="entry name" value="INNER MEMBRANE PROTEIN YPHA-RELATED"/>
    <property type="match status" value="1"/>
</dbReference>
<dbReference type="GO" id="GO:0005886">
    <property type="term" value="C:plasma membrane"/>
    <property type="evidence" value="ECO:0007669"/>
    <property type="project" value="UniProtKB-SubCell"/>
</dbReference>
<protein>
    <submittedName>
        <fullName evidence="8">DoxX family protein</fullName>
    </submittedName>
</protein>
<keyword evidence="3" id="KW-1003">Cell membrane</keyword>
<keyword evidence="6 7" id="KW-0472">Membrane</keyword>
<keyword evidence="4 7" id="KW-0812">Transmembrane</keyword>
<reference evidence="8" key="1">
    <citation type="submission" date="2020-10" db="EMBL/GenBank/DDBJ databases">
        <authorList>
            <person name="Castelo-Branco R."/>
            <person name="Eusebio N."/>
            <person name="Adriana R."/>
            <person name="Vieira A."/>
            <person name="Brugerolle De Fraissinette N."/>
            <person name="Rezende De Castro R."/>
            <person name="Schneider M.P."/>
            <person name="Vasconcelos V."/>
            <person name="Leao P.N."/>
        </authorList>
    </citation>
    <scope>NUCLEOTIDE SEQUENCE</scope>
    <source>
        <strain evidence="8">LEGE 07310</strain>
    </source>
</reference>
<organism evidence="8 9">
    <name type="scientific">Vasconcelosia minhoensis LEGE 07310</name>
    <dbReference type="NCBI Taxonomy" id="915328"/>
    <lineage>
        <taxon>Bacteria</taxon>
        <taxon>Bacillati</taxon>
        <taxon>Cyanobacteriota</taxon>
        <taxon>Cyanophyceae</taxon>
        <taxon>Nodosilineales</taxon>
        <taxon>Cymatolegaceae</taxon>
        <taxon>Vasconcelosia</taxon>
        <taxon>Vasconcelosia minhoensis</taxon>
    </lineage>
</organism>
<evidence type="ECO:0000256" key="4">
    <source>
        <dbReference type="ARBA" id="ARBA00022692"/>
    </source>
</evidence>
<dbReference type="InterPro" id="IPR032808">
    <property type="entry name" value="DoxX"/>
</dbReference>
<comment type="caution">
    <text evidence="8">The sequence shown here is derived from an EMBL/GenBank/DDBJ whole genome shotgun (WGS) entry which is preliminary data.</text>
</comment>
<evidence type="ECO:0000256" key="1">
    <source>
        <dbReference type="ARBA" id="ARBA00004651"/>
    </source>
</evidence>
<feature type="transmembrane region" description="Helical" evidence="7">
    <location>
        <begin position="56"/>
        <end position="80"/>
    </location>
</feature>
<name>A0A8J7DBA0_9CYAN</name>
<evidence type="ECO:0000256" key="7">
    <source>
        <dbReference type="SAM" id="Phobius"/>
    </source>
</evidence>
<evidence type="ECO:0000256" key="5">
    <source>
        <dbReference type="ARBA" id="ARBA00022989"/>
    </source>
</evidence>
<dbReference type="AlphaFoldDB" id="A0A8J7DBA0"/>
<keyword evidence="9" id="KW-1185">Reference proteome</keyword>
<dbReference type="RefSeq" id="WP_193904746.1">
    <property type="nucleotide sequence ID" value="NZ_JADEXG010000003.1"/>
</dbReference>
<dbReference type="InterPro" id="IPR051907">
    <property type="entry name" value="DoxX-like_oxidoreductase"/>
</dbReference>
<dbReference type="PANTHER" id="PTHR33452">
    <property type="entry name" value="OXIDOREDUCTASE CATD-RELATED"/>
    <property type="match status" value="1"/>
</dbReference>
<gene>
    <name evidence="8" type="ORF">IQ241_02060</name>
</gene>
<feature type="transmembrane region" description="Helical" evidence="7">
    <location>
        <begin position="15"/>
        <end position="35"/>
    </location>
</feature>
<evidence type="ECO:0000256" key="3">
    <source>
        <dbReference type="ARBA" id="ARBA00022475"/>
    </source>
</evidence>
<accession>A0A8J7DBA0</accession>
<evidence type="ECO:0000256" key="6">
    <source>
        <dbReference type="ARBA" id="ARBA00023136"/>
    </source>
</evidence>
<dbReference type="Pfam" id="PF07681">
    <property type="entry name" value="DoxX"/>
    <property type="match status" value="1"/>
</dbReference>
<comment type="subcellular location">
    <subcellularLocation>
        <location evidence="1">Cell membrane</location>
        <topology evidence="1">Multi-pass membrane protein</topology>
    </subcellularLocation>
</comment>
<dbReference type="EMBL" id="JADEXG010000003">
    <property type="protein sequence ID" value="MBE9076088.1"/>
    <property type="molecule type" value="Genomic_DNA"/>
</dbReference>
<dbReference type="Proteomes" id="UP000636505">
    <property type="component" value="Unassembled WGS sequence"/>
</dbReference>